<accession>A0A6L2N766</accession>
<dbReference type="PANTHER" id="PTHR45666:SF62">
    <property type="entry name" value="INOSITOL-POLYPHOSPHATE 5-PHOSPHATASE"/>
    <property type="match status" value="1"/>
</dbReference>
<dbReference type="SUPFAM" id="SSF56219">
    <property type="entry name" value="DNase I-like"/>
    <property type="match status" value="1"/>
</dbReference>
<evidence type="ECO:0000256" key="5">
    <source>
        <dbReference type="SAM" id="MobiDB-lite"/>
    </source>
</evidence>
<dbReference type="GO" id="GO:0043531">
    <property type="term" value="F:ADP binding"/>
    <property type="evidence" value="ECO:0007669"/>
    <property type="project" value="InterPro"/>
</dbReference>
<dbReference type="SUPFAM" id="SSF46785">
    <property type="entry name" value="Winged helix' DNA-binding domain"/>
    <property type="match status" value="1"/>
</dbReference>
<evidence type="ECO:0000256" key="4">
    <source>
        <dbReference type="ARBA" id="ARBA00022801"/>
    </source>
</evidence>
<dbReference type="InterPro" id="IPR027417">
    <property type="entry name" value="P-loop_NTPase"/>
</dbReference>
<dbReference type="PANTHER" id="PTHR45666">
    <property type="entry name" value="TYPE IV INOSITOL POLYPHOSPHATE 5-PHOSPHATASE 9"/>
    <property type="match status" value="1"/>
</dbReference>
<feature type="region of interest" description="Disordered" evidence="5">
    <location>
        <begin position="949"/>
        <end position="975"/>
    </location>
</feature>
<dbReference type="GO" id="GO:0046856">
    <property type="term" value="P:phosphatidylinositol dephosphorylation"/>
    <property type="evidence" value="ECO:0007669"/>
    <property type="project" value="InterPro"/>
</dbReference>
<evidence type="ECO:0000259" key="6">
    <source>
        <dbReference type="SMART" id="SM00128"/>
    </source>
</evidence>
<keyword evidence="7" id="KW-0675">Receptor</keyword>
<dbReference type="SUPFAM" id="SSF52540">
    <property type="entry name" value="P-loop containing nucleoside triphosphate hydrolases"/>
    <property type="match status" value="1"/>
</dbReference>
<protein>
    <submittedName>
        <fullName evidence="7">Toll/interleukin-1 receptor (TIR) domain-containing protein</fullName>
    </submittedName>
</protein>
<keyword evidence="2" id="KW-0433">Leucine-rich repeat</keyword>
<dbReference type="PRINTS" id="PR00364">
    <property type="entry name" value="DISEASERSIST"/>
</dbReference>
<dbReference type="GO" id="GO:0004439">
    <property type="term" value="F:phosphatidylinositol-4,5-bisphosphate 5-phosphatase activity"/>
    <property type="evidence" value="ECO:0007669"/>
    <property type="project" value="TreeGrafter"/>
</dbReference>
<dbReference type="PROSITE" id="PS51450">
    <property type="entry name" value="LRR"/>
    <property type="match status" value="1"/>
</dbReference>
<dbReference type="InterPro" id="IPR001611">
    <property type="entry name" value="Leu-rich_rpt"/>
</dbReference>
<feature type="compositionally biased region" description="Polar residues" evidence="5">
    <location>
        <begin position="952"/>
        <end position="965"/>
    </location>
</feature>
<keyword evidence="3" id="KW-0677">Repeat</keyword>
<dbReference type="Gene3D" id="1.10.8.430">
    <property type="entry name" value="Helical domain of apoptotic protease-activating factors"/>
    <property type="match status" value="1"/>
</dbReference>
<dbReference type="Pfam" id="PF23282">
    <property type="entry name" value="WHD_ROQ1"/>
    <property type="match status" value="1"/>
</dbReference>
<dbReference type="GO" id="GO:0034485">
    <property type="term" value="F:phosphatidylinositol-3,4,5-trisphosphate 5-phosphatase activity"/>
    <property type="evidence" value="ECO:0007669"/>
    <property type="project" value="TreeGrafter"/>
</dbReference>
<keyword evidence="4" id="KW-0378">Hydrolase</keyword>
<feature type="domain" description="Inositol polyphosphate-related phosphatase" evidence="6">
    <location>
        <begin position="833"/>
        <end position="1192"/>
    </location>
</feature>
<dbReference type="SMART" id="SM00128">
    <property type="entry name" value="IPPc"/>
    <property type="match status" value="1"/>
</dbReference>
<dbReference type="InterPro" id="IPR032675">
    <property type="entry name" value="LRR_dom_sf"/>
</dbReference>
<gene>
    <name evidence="7" type="ORF">Tci_052332</name>
</gene>
<dbReference type="Gene3D" id="3.60.10.10">
    <property type="entry name" value="Endonuclease/exonuclease/phosphatase"/>
    <property type="match status" value="2"/>
</dbReference>
<dbReference type="InterPro" id="IPR045849">
    <property type="entry name" value="IP5P_plant"/>
</dbReference>
<evidence type="ECO:0000313" key="7">
    <source>
        <dbReference type="EMBL" id="GEU80354.1"/>
    </source>
</evidence>
<proteinExistence type="inferred from homology"/>
<evidence type="ECO:0000256" key="3">
    <source>
        <dbReference type="ARBA" id="ARBA00022737"/>
    </source>
</evidence>
<comment type="caution">
    <text evidence="7">The sequence shown here is derived from an EMBL/GenBank/DDBJ whole genome shotgun (WGS) entry which is preliminary data.</text>
</comment>
<sequence>MMFIEEIVKEIRSGLDIRMKSEIPQLIGRNRFIYDIQFWLSRGSSNTTEILTISGMPGIGKTSLAKYIFGLHRHEFERSSFVEDIEGRCMQQSGSRVIITTKDGSMTDKALLHIQYPPKHTKLALNGLHSTDSLKLFCWHAFGGYSPKEGYEEDAIRASKYCGGHPLALKVLGSFLLNEDADIWSHAFTMLESREFQSNNLHKVLKIGFDSLPSVCKELFKHIACFFIGKETEVTEAILKDSINHTSDGIKKLVERCLLTIGVGEELKMHQLLQDMGRDLVRQESPYKPWKRSRVWNHEESVKILQEDKGTKKIQGLFFDMKMLIKEPLCGSSSAIVHEFQDNGLSMNFGVDPSFSRLLEFSSSSSKNIKLSSNALKKMEKLELLQLNHVKLNGPFKNFPKGLRGLCMHGFQSEYILSDLPMEHLVALDMSFSNLKQPWRKPKLLGSLKYLKLSYSKLVTIGGFKELPALERLILTRCESLTHMCESICECGSLLVLNVSYCSKLRNLPIIIRKLKNVKVLTLDGCGAGVFDKERKRMKLLKALNKDGVCTKLQEFFSSVTRLVSNSQKSISLSLPSSLVTLSLTNNNMSSESFPVDFSSMSMLKNLFLDCNPIDSIPDCLKSLSRLEVLSLGRCSMLKSILCPSSAIKGLYVEDCGLLQKITLQQDISAPPLICCDNSVSLRDIDGILKMQDSSQVDNEIICSLRWTDMHYVEDYEAEIERKKIPVKIVSGCYIVATGYAEEEIVWLSHWMFGNNELEAGDEVSVTILDKVEEDGSAMKFILCAWIQGSLYEREPPAIQKTKTEKSSRSNEGRRWEIADLDHPQIINVQNYRGVTHFLATWNVGGKSPSSKMNLNDWLHAAPPADIYVLGFQEIVPLNAANILGAEDNGPAKKWLSLIHRTLNNRSNTSGGNYTPSPVIDPLNMMLISRPSDYSANYRPSDYSGGYRPSDYSASHRPSNYSCGQRPSDYSRWGSSDDDYGTMEDSFSPTSNCGTNNMEDGCRTNGIGICEYVVASNKFLFCVYSFDFRAERRNSDYMEIVKKTRFPRVQAVKDDKSPQTILEHDRIIWLGDLNYRIALSYRSAKALVEMQNWRALLEKDQLRIEQRRGRVFQGWNEGKIYFPPTYKYLTNSDRYTGDNLHHKEKRRTPAWCDRILWYGRGLHQLSYVRGESRFSDHRPVYSLFWAEVELVHSRFRRTMSCSSSRIEVEELLPYANGYTELCFF</sequence>
<dbReference type="EMBL" id="BKCJ010008061">
    <property type="protein sequence ID" value="GEU80354.1"/>
    <property type="molecule type" value="Genomic_DNA"/>
</dbReference>
<dbReference type="AlphaFoldDB" id="A0A6L2N766"/>
<organism evidence="7">
    <name type="scientific">Tanacetum cinerariifolium</name>
    <name type="common">Dalmatian daisy</name>
    <name type="synonym">Chrysanthemum cinerariifolium</name>
    <dbReference type="NCBI Taxonomy" id="118510"/>
    <lineage>
        <taxon>Eukaryota</taxon>
        <taxon>Viridiplantae</taxon>
        <taxon>Streptophyta</taxon>
        <taxon>Embryophyta</taxon>
        <taxon>Tracheophyta</taxon>
        <taxon>Spermatophyta</taxon>
        <taxon>Magnoliopsida</taxon>
        <taxon>eudicotyledons</taxon>
        <taxon>Gunneridae</taxon>
        <taxon>Pentapetalae</taxon>
        <taxon>asterids</taxon>
        <taxon>campanulids</taxon>
        <taxon>Asterales</taxon>
        <taxon>Asteraceae</taxon>
        <taxon>Asteroideae</taxon>
        <taxon>Anthemideae</taxon>
        <taxon>Anthemidinae</taxon>
        <taxon>Tanacetum</taxon>
    </lineage>
</organism>
<dbReference type="Gene3D" id="3.80.10.10">
    <property type="entry name" value="Ribonuclease Inhibitor"/>
    <property type="match status" value="2"/>
</dbReference>
<dbReference type="Pfam" id="PF22669">
    <property type="entry name" value="Exo_endo_phos2"/>
    <property type="match status" value="2"/>
</dbReference>
<dbReference type="InterPro" id="IPR036691">
    <property type="entry name" value="Endo/exonu/phosph_ase_sf"/>
</dbReference>
<evidence type="ECO:0000256" key="1">
    <source>
        <dbReference type="ARBA" id="ARBA00010768"/>
    </source>
</evidence>
<dbReference type="InterPro" id="IPR042197">
    <property type="entry name" value="Apaf_helical"/>
</dbReference>
<dbReference type="InterPro" id="IPR036390">
    <property type="entry name" value="WH_DNA-bd_sf"/>
</dbReference>
<name>A0A6L2N766_TANCI</name>
<dbReference type="GO" id="GO:0004445">
    <property type="term" value="F:inositol-polyphosphate 5-phosphatase activity"/>
    <property type="evidence" value="ECO:0007669"/>
    <property type="project" value="InterPro"/>
</dbReference>
<reference evidence="7" key="1">
    <citation type="journal article" date="2019" name="Sci. Rep.">
        <title>Draft genome of Tanacetum cinerariifolium, the natural source of mosquito coil.</title>
        <authorList>
            <person name="Yamashiro T."/>
            <person name="Shiraishi A."/>
            <person name="Satake H."/>
            <person name="Nakayama K."/>
        </authorList>
    </citation>
    <scope>NUCLEOTIDE SEQUENCE</scope>
</reference>
<dbReference type="Gene3D" id="3.40.50.300">
    <property type="entry name" value="P-loop containing nucleotide triphosphate hydrolases"/>
    <property type="match status" value="1"/>
</dbReference>
<dbReference type="InterPro" id="IPR000300">
    <property type="entry name" value="IPPc"/>
</dbReference>
<dbReference type="InterPro" id="IPR058192">
    <property type="entry name" value="WHD_ROQ1-like"/>
</dbReference>
<evidence type="ECO:0000256" key="2">
    <source>
        <dbReference type="ARBA" id="ARBA00022614"/>
    </source>
</evidence>
<dbReference type="SUPFAM" id="SSF52058">
    <property type="entry name" value="L domain-like"/>
    <property type="match status" value="1"/>
</dbReference>
<comment type="similarity">
    <text evidence="1">Belongs to the inositol polyphosphate 5-phosphatase family.</text>
</comment>